<dbReference type="InterPro" id="IPR052713">
    <property type="entry name" value="FeoA"/>
</dbReference>
<evidence type="ECO:0000313" key="4">
    <source>
        <dbReference type="Proteomes" id="UP001597156"/>
    </source>
</evidence>
<dbReference type="EMBL" id="JBHTLH010000015">
    <property type="protein sequence ID" value="MFD1124777.1"/>
    <property type="molecule type" value="Genomic_DNA"/>
</dbReference>
<dbReference type="SMART" id="SM00899">
    <property type="entry name" value="FeoA"/>
    <property type="match status" value="2"/>
</dbReference>
<dbReference type="Gene3D" id="2.30.30.90">
    <property type="match status" value="2"/>
</dbReference>
<sequence>MQSLAELTQRGDYLIQQVLGEKRLVHRLAEMGLTSGKQLTVMSPVHQTNGMVVYFQGQRFAMSQDIAQRVIVTGVNAPTSTQLRPLADLAIGASGMVKKIVGSQQLRRRLLDMGLTNNTLVKVNQIAPLGDPIELLIRDYKLSLRKNDASCVLIKEM</sequence>
<keyword evidence="4" id="KW-1185">Reference proteome</keyword>
<gene>
    <name evidence="3" type="ORF">ACFQ22_05280</name>
</gene>
<feature type="domain" description="Ferrous iron transporter FeoA-like" evidence="2">
    <location>
        <begin position="84"/>
        <end position="156"/>
    </location>
</feature>
<dbReference type="InterPro" id="IPR007167">
    <property type="entry name" value="Fe-transptr_FeoA-like"/>
</dbReference>
<organism evidence="3 4">
    <name type="scientific">Lentilactobacillus raoultii</name>
    <dbReference type="NCBI Taxonomy" id="1987503"/>
    <lineage>
        <taxon>Bacteria</taxon>
        <taxon>Bacillati</taxon>
        <taxon>Bacillota</taxon>
        <taxon>Bacilli</taxon>
        <taxon>Lactobacillales</taxon>
        <taxon>Lactobacillaceae</taxon>
        <taxon>Lentilactobacillus</taxon>
    </lineage>
</organism>
<proteinExistence type="predicted"/>
<dbReference type="InterPro" id="IPR038157">
    <property type="entry name" value="FeoA_core_dom"/>
</dbReference>
<evidence type="ECO:0000259" key="2">
    <source>
        <dbReference type="SMART" id="SM00899"/>
    </source>
</evidence>
<reference evidence="4" key="1">
    <citation type="journal article" date="2019" name="Int. J. Syst. Evol. Microbiol.">
        <title>The Global Catalogue of Microorganisms (GCM) 10K type strain sequencing project: providing services to taxonomists for standard genome sequencing and annotation.</title>
        <authorList>
            <consortium name="The Broad Institute Genomics Platform"/>
            <consortium name="The Broad Institute Genome Sequencing Center for Infectious Disease"/>
            <person name="Wu L."/>
            <person name="Ma J."/>
        </authorList>
    </citation>
    <scope>NUCLEOTIDE SEQUENCE [LARGE SCALE GENOMIC DNA]</scope>
    <source>
        <strain evidence="4">CCUG 71848</strain>
    </source>
</reference>
<feature type="domain" description="Ferrous iron transporter FeoA-like" evidence="2">
    <location>
        <begin position="2"/>
        <end position="74"/>
    </location>
</feature>
<protein>
    <submittedName>
        <fullName evidence="3">Ferrous iron transport protein A</fullName>
    </submittedName>
</protein>
<accession>A0ABW3PGJ7</accession>
<evidence type="ECO:0000313" key="3">
    <source>
        <dbReference type="EMBL" id="MFD1124777.1"/>
    </source>
</evidence>
<dbReference type="Pfam" id="PF04023">
    <property type="entry name" value="FeoA"/>
    <property type="match status" value="2"/>
</dbReference>
<evidence type="ECO:0000256" key="1">
    <source>
        <dbReference type="ARBA" id="ARBA00023004"/>
    </source>
</evidence>
<dbReference type="Proteomes" id="UP001597156">
    <property type="component" value="Unassembled WGS sequence"/>
</dbReference>
<dbReference type="SUPFAM" id="SSF50037">
    <property type="entry name" value="C-terminal domain of transcriptional repressors"/>
    <property type="match status" value="2"/>
</dbReference>
<name>A0ABW3PGJ7_9LACO</name>
<keyword evidence="1" id="KW-0408">Iron</keyword>
<comment type="caution">
    <text evidence="3">The sequence shown here is derived from an EMBL/GenBank/DDBJ whole genome shotgun (WGS) entry which is preliminary data.</text>
</comment>
<dbReference type="InterPro" id="IPR008988">
    <property type="entry name" value="Transcriptional_repressor_C"/>
</dbReference>
<dbReference type="PANTHER" id="PTHR42954:SF2">
    <property type="entry name" value="FE(2+) TRANSPORT PROTEIN A"/>
    <property type="match status" value="1"/>
</dbReference>
<dbReference type="RefSeq" id="WP_121977554.1">
    <property type="nucleotide sequence ID" value="NZ_JBHTLH010000015.1"/>
</dbReference>
<dbReference type="PANTHER" id="PTHR42954">
    <property type="entry name" value="FE(2+) TRANSPORT PROTEIN A"/>
    <property type="match status" value="1"/>
</dbReference>